<dbReference type="Proteomes" id="UP001144050">
    <property type="component" value="Unassembled WGS sequence"/>
</dbReference>
<name>A0AAW5ZQC4_RALSL</name>
<organism evidence="1 2">
    <name type="scientific">Ralstonia solanacearum</name>
    <name type="common">Pseudomonas solanacearum</name>
    <dbReference type="NCBI Taxonomy" id="305"/>
    <lineage>
        <taxon>Bacteria</taxon>
        <taxon>Pseudomonadati</taxon>
        <taxon>Pseudomonadota</taxon>
        <taxon>Betaproteobacteria</taxon>
        <taxon>Burkholderiales</taxon>
        <taxon>Burkholderiaceae</taxon>
        <taxon>Ralstonia</taxon>
        <taxon>Ralstonia solanacearum species complex</taxon>
    </lineage>
</organism>
<dbReference type="AlphaFoldDB" id="A0AAW5ZQC4"/>
<accession>A0AAW5ZQC4</accession>
<evidence type="ECO:0000313" key="1">
    <source>
        <dbReference type="EMBL" id="MDB0572223.1"/>
    </source>
</evidence>
<dbReference type="EMBL" id="JAIVFG010000026">
    <property type="protein sequence ID" value="MDB0572223.1"/>
    <property type="molecule type" value="Genomic_DNA"/>
</dbReference>
<sequence length="47" mass="5144">MKKSGRIKGGLLYCVAVAAVLGVHAYGLHLDQEAQTELRINVRHKQA</sequence>
<dbReference type="RefSeq" id="WP_003276068.1">
    <property type="nucleotide sequence ID" value="NZ_CDLX01000001.1"/>
</dbReference>
<gene>
    <name evidence="1" type="ORF">LBW59_15790</name>
</gene>
<reference evidence="1" key="1">
    <citation type="submission" date="2021-09" db="EMBL/GenBank/DDBJ databases">
        <title>Genomic analysis of Ralstonia spp.</title>
        <authorList>
            <person name="Aburjaile F."/>
            <person name="Ariute J.C."/>
            <person name="Pais A.K.L."/>
            <person name="Albuquerque G.M.R."/>
            <person name="Silva A.M.F."/>
            <person name="Brenig B."/>
            <person name="Azevedo V."/>
            <person name="Matiuzzi M."/>
            <person name="Ramos R."/>
            <person name="Goes-Neto A."/>
            <person name="Soares S."/>
            <person name="Iseppon A.M.B."/>
            <person name="Souza E."/>
            <person name="Gama M."/>
        </authorList>
    </citation>
    <scope>NUCLEOTIDE SEQUENCE</scope>
    <source>
        <strain evidence="1">CCRMRs91</strain>
    </source>
</reference>
<comment type="caution">
    <text evidence="1">The sequence shown here is derived from an EMBL/GenBank/DDBJ whole genome shotgun (WGS) entry which is preliminary data.</text>
</comment>
<proteinExistence type="predicted"/>
<evidence type="ECO:0000313" key="2">
    <source>
        <dbReference type="Proteomes" id="UP001144050"/>
    </source>
</evidence>
<protein>
    <submittedName>
        <fullName evidence="1">Uncharacterized protein</fullName>
    </submittedName>
</protein>